<accession>A0A9D1HD65</accession>
<proteinExistence type="predicted"/>
<evidence type="ECO:0000313" key="1">
    <source>
        <dbReference type="EMBL" id="HIU00064.1"/>
    </source>
</evidence>
<dbReference type="Proteomes" id="UP000824159">
    <property type="component" value="Unassembled WGS sequence"/>
</dbReference>
<dbReference type="EMBL" id="DVLX01000089">
    <property type="protein sequence ID" value="HIU00064.1"/>
    <property type="molecule type" value="Genomic_DNA"/>
</dbReference>
<sequence>MSDYQSEVYFFDLMDRLVKWQRHEDSEPLELSSISVMKDYINENTSFQRLLVIGYIADSDHDIELGMTSKHSEDKAFIKEMNEWFKFGIPYSGASKAYYQSCYSIEANESLDKVMKDLQKKCDERYDNASIKFYFPGGSKSSGACYIATAVYGSYECPEVWTLRRFRDKVLLNNFFGRLFVKMYYKLSPTMVKYFGETTLFKKFFKCFLDKIVNKLKAEGFSNSKYNDK</sequence>
<gene>
    <name evidence="1" type="ORF">IAD12_07395</name>
</gene>
<dbReference type="AlphaFoldDB" id="A0A9D1HD65"/>
<dbReference type="InterPro" id="IPR049886">
    <property type="entry name" value="CFI_box_CTERM_dom"/>
</dbReference>
<comment type="caution">
    <text evidence="1">The sequence shown here is derived from an EMBL/GenBank/DDBJ whole genome shotgun (WGS) entry which is preliminary data.</text>
</comment>
<name>A0A9D1HD65_9FIRM</name>
<reference evidence="1" key="2">
    <citation type="journal article" date="2021" name="PeerJ">
        <title>Extensive microbial diversity within the chicken gut microbiome revealed by metagenomics and culture.</title>
        <authorList>
            <person name="Gilroy R."/>
            <person name="Ravi A."/>
            <person name="Getino M."/>
            <person name="Pursley I."/>
            <person name="Horton D.L."/>
            <person name="Alikhan N.F."/>
            <person name="Baker D."/>
            <person name="Gharbi K."/>
            <person name="Hall N."/>
            <person name="Watson M."/>
            <person name="Adriaenssens E.M."/>
            <person name="Foster-Nyarko E."/>
            <person name="Jarju S."/>
            <person name="Secka A."/>
            <person name="Antonio M."/>
            <person name="Oren A."/>
            <person name="Chaudhuri R.R."/>
            <person name="La Ragione R."/>
            <person name="Hildebrand F."/>
            <person name="Pallen M.J."/>
        </authorList>
    </citation>
    <scope>NUCLEOTIDE SEQUENCE</scope>
    <source>
        <strain evidence="1">CHK176-22527</strain>
    </source>
</reference>
<dbReference type="NCBIfam" id="NF041770">
    <property type="entry name" value="CFI_box_CTERM"/>
    <property type="match status" value="1"/>
</dbReference>
<reference evidence="1" key="1">
    <citation type="submission" date="2020-10" db="EMBL/GenBank/DDBJ databases">
        <authorList>
            <person name="Gilroy R."/>
        </authorList>
    </citation>
    <scope>NUCLEOTIDE SEQUENCE</scope>
    <source>
        <strain evidence="1">CHK176-22527</strain>
    </source>
</reference>
<protein>
    <submittedName>
        <fullName evidence="1">Uncharacterized protein</fullName>
    </submittedName>
</protein>
<organism evidence="1 2">
    <name type="scientific">Candidatus Allocopromorpha excrementavium</name>
    <dbReference type="NCBI Taxonomy" id="2840741"/>
    <lineage>
        <taxon>Bacteria</taxon>
        <taxon>Bacillati</taxon>
        <taxon>Bacillota</taxon>
        <taxon>Clostridia</taxon>
        <taxon>Eubacteriales</taxon>
        <taxon>Eubacteriaceae</taxon>
        <taxon>Eubacteriaceae incertae sedis</taxon>
        <taxon>Candidatus Allocopromorpha</taxon>
    </lineage>
</organism>
<evidence type="ECO:0000313" key="2">
    <source>
        <dbReference type="Proteomes" id="UP000824159"/>
    </source>
</evidence>